<reference evidence="1" key="2">
    <citation type="submission" date="2019-07" db="EMBL/GenBank/DDBJ databases">
        <title>Phylogenomic Reclassification of ATCC Bacillus Strains and Various Taxa within the Genus Bacillus.</title>
        <authorList>
            <person name="Riojas M.A."/>
            <person name="Frank A.M."/>
            <person name="Fenn S.L."/>
            <person name="King S.P."/>
            <person name="Brower S.M."/>
            <person name="Hazbon M.H."/>
        </authorList>
    </citation>
    <scope>NUCLEOTIDE SEQUENCE</scope>
    <source>
        <strain evidence="1">NR-12239</strain>
    </source>
</reference>
<dbReference type="AlphaFoldDB" id="A0AAJ3RGC3"/>
<comment type="caution">
    <text evidence="2">The sequence shown here is derived from an EMBL/GenBank/DDBJ whole genome shotgun (WGS) entry which is preliminary data.</text>
</comment>
<reference evidence="2 3" key="1">
    <citation type="submission" date="2017-09" db="EMBL/GenBank/DDBJ databases">
        <title>Large-scale bioinformatics analysis of Bacillus genomes uncovers conserved roles of natural products in bacterial physiology.</title>
        <authorList>
            <consortium name="Agbiome Team Llc"/>
            <person name="Bleich R.M."/>
            <person name="Grubbs K.J."/>
            <person name="Santa Maria K.C."/>
            <person name="Allen S.E."/>
            <person name="Farag S."/>
            <person name="Shank E.A."/>
            <person name="Bowers A."/>
        </authorList>
    </citation>
    <scope>NUCLEOTIDE SEQUENCE [LARGE SCALE GENOMIC DNA]</scope>
    <source>
        <strain evidence="2 3">AFS037265</strain>
    </source>
</reference>
<gene>
    <name evidence="2" type="ORF">COF81_30805</name>
    <name evidence="1" type="ORF">FOS08_23705</name>
</gene>
<proteinExistence type="predicted"/>
<dbReference type="EMBL" id="NUTL01000262">
    <property type="protein sequence ID" value="PHE83452.1"/>
    <property type="molecule type" value="Genomic_DNA"/>
</dbReference>
<evidence type="ECO:0000313" key="2">
    <source>
        <dbReference type="EMBL" id="PHE83452.1"/>
    </source>
</evidence>
<dbReference type="Proteomes" id="UP000221918">
    <property type="component" value="Unassembled WGS sequence"/>
</dbReference>
<protein>
    <submittedName>
        <fullName evidence="2">Calcium-binding protein</fullName>
    </submittedName>
</protein>
<dbReference type="EMBL" id="VLYX01000039">
    <property type="protein sequence ID" value="MDR4328795.1"/>
    <property type="molecule type" value="Genomic_DNA"/>
</dbReference>
<sequence length="95" mass="10060">MLGSGTIVSGEAAHAEGRRTDTAMHAGVHIMGRFDNATDDYSWHLANGTDINNQSLAAKILNNGTGIADNGWVTGNADYAEMFETVDGQPDFGFV</sequence>
<dbReference type="Proteomes" id="UP001248134">
    <property type="component" value="Unassembled WGS sequence"/>
</dbReference>
<dbReference type="RefSeq" id="WP_003210122.1">
    <property type="nucleotide sequence ID" value="NZ_CM000744.1"/>
</dbReference>
<organism evidence="2 3">
    <name type="scientific">Bacillus pseudomycoides</name>
    <dbReference type="NCBI Taxonomy" id="64104"/>
    <lineage>
        <taxon>Bacteria</taxon>
        <taxon>Bacillati</taxon>
        <taxon>Bacillota</taxon>
        <taxon>Bacilli</taxon>
        <taxon>Bacillales</taxon>
        <taxon>Bacillaceae</taxon>
        <taxon>Bacillus</taxon>
        <taxon>Bacillus cereus group</taxon>
    </lineage>
</organism>
<evidence type="ECO:0000313" key="3">
    <source>
        <dbReference type="Proteomes" id="UP000221918"/>
    </source>
</evidence>
<accession>A0AAJ3RGC3</accession>
<evidence type="ECO:0000313" key="1">
    <source>
        <dbReference type="EMBL" id="MDR4328795.1"/>
    </source>
</evidence>
<name>A0AAJ3RGC3_9BACI</name>